<dbReference type="OrthoDB" id="5790237at2759"/>
<keyword evidence="4" id="KW-1185">Reference proteome</keyword>
<accession>A0A0N4VSQ6</accession>
<evidence type="ECO:0000313" key="3">
    <source>
        <dbReference type="EMBL" id="VDO05085.1"/>
    </source>
</evidence>
<dbReference type="Proteomes" id="UP000268014">
    <property type="component" value="Unassembled WGS sequence"/>
</dbReference>
<evidence type="ECO:0000256" key="1">
    <source>
        <dbReference type="ARBA" id="ARBA00023157"/>
    </source>
</evidence>
<sequence length="95" mass="11620">MAYYYQTGRSNTRVWIGLNWKGREKWSWTWESGSNCEYRSWWQSQRTPDDWHGTGRSEECVQYVSYETTAWNQWNDLDCHERENFICETDDCTLL</sequence>
<dbReference type="WBParaSite" id="HPLM_0000032301-mRNA-1">
    <property type="protein sequence ID" value="HPLM_0000032301-mRNA-1"/>
    <property type="gene ID" value="HPLM_0000032301"/>
</dbReference>
<dbReference type="PROSITE" id="PS00615">
    <property type="entry name" value="C_TYPE_LECTIN_1"/>
    <property type="match status" value="1"/>
</dbReference>
<proteinExistence type="predicted"/>
<dbReference type="InterPro" id="IPR001304">
    <property type="entry name" value="C-type_lectin-like"/>
</dbReference>
<reference evidence="3 4" key="2">
    <citation type="submission" date="2018-11" db="EMBL/GenBank/DDBJ databases">
        <authorList>
            <consortium name="Pathogen Informatics"/>
        </authorList>
    </citation>
    <scope>NUCLEOTIDE SEQUENCE [LARGE SCALE GENOMIC DNA]</scope>
    <source>
        <strain evidence="3 4">MHpl1</strain>
    </source>
</reference>
<dbReference type="Gene3D" id="3.10.100.10">
    <property type="entry name" value="Mannose-Binding Protein A, subunit A"/>
    <property type="match status" value="1"/>
</dbReference>
<evidence type="ECO:0000259" key="2">
    <source>
        <dbReference type="PROSITE" id="PS50041"/>
    </source>
</evidence>
<keyword evidence="1" id="KW-1015">Disulfide bond</keyword>
<dbReference type="Pfam" id="PF00059">
    <property type="entry name" value="Lectin_C"/>
    <property type="match status" value="1"/>
</dbReference>
<evidence type="ECO:0000313" key="5">
    <source>
        <dbReference type="WBParaSite" id="HPLM_0000032301-mRNA-1"/>
    </source>
</evidence>
<protein>
    <submittedName>
        <fullName evidence="5">C-type lectin domain-containing protein</fullName>
    </submittedName>
</protein>
<organism evidence="5">
    <name type="scientific">Haemonchus placei</name>
    <name type="common">Barber's pole worm</name>
    <dbReference type="NCBI Taxonomy" id="6290"/>
    <lineage>
        <taxon>Eukaryota</taxon>
        <taxon>Metazoa</taxon>
        <taxon>Ecdysozoa</taxon>
        <taxon>Nematoda</taxon>
        <taxon>Chromadorea</taxon>
        <taxon>Rhabditida</taxon>
        <taxon>Rhabditina</taxon>
        <taxon>Rhabditomorpha</taxon>
        <taxon>Strongyloidea</taxon>
        <taxon>Trichostrongylidae</taxon>
        <taxon>Haemonchus</taxon>
    </lineage>
</organism>
<gene>
    <name evidence="3" type="ORF">HPLM_LOCUS324</name>
</gene>
<dbReference type="InterPro" id="IPR016187">
    <property type="entry name" value="CTDL_fold"/>
</dbReference>
<name>A0A0N4VSQ6_HAEPC</name>
<dbReference type="AlphaFoldDB" id="A0A0N4VSQ6"/>
<evidence type="ECO:0000313" key="4">
    <source>
        <dbReference type="Proteomes" id="UP000268014"/>
    </source>
</evidence>
<reference evidence="5" key="1">
    <citation type="submission" date="2017-02" db="UniProtKB">
        <authorList>
            <consortium name="WormBaseParasite"/>
        </authorList>
    </citation>
    <scope>IDENTIFICATION</scope>
</reference>
<dbReference type="SUPFAM" id="SSF56436">
    <property type="entry name" value="C-type lectin-like"/>
    <property type="match status" value="1"/>
</dbReference>
<feature type="domain" description="C-type lectin" evidence="2">
    <location>
        <begin position="14"/>
        <end position="88"/>
    </location>
</feature>
<dbReference type="PROSITE" id="PS50041">
    <property type="entry name" value="C_TYPE_LECTIN_2"/>
    <property type="match status" value="1"/>
</dbReference>
<dbReference type="InterPro" id="IPR016186">
    <property type="entry name" value="C-type_lectin-like/link_sf"/>
</dbReference>
<dbReference type="InterPro" id="IPR018378">
    <property type="entry name" value="C-type_lectin_CS"/>
</dbReference>
<dbReference type="EMBL" id="UZAF01000202">
    <property type="protein sequence ID" value="VDO05085.1"/>
    <property type="molecule type" value="Genomic_DNA"/>
</dbReference>